<dbReference type="GO" id="GO:0016757">
    <property type="term" value="F:glycosyltransferase activity"/>
    <property type="evidence" value="ECO:0007669"/>
    <property type="project" value="UniProtKB-KW"/>
</dbReference>
<comment type="similarity">
    <text evidence="1">Belongs to the glycosyltransferase 34 family.</text>
</comment>
<organism evidence="4 5">
    <name type="scientific">Ophiocordyceps camponoti-floridani</name>
    <dbReference type="NCBI Taxonomy" id="2030778"/>
    <lineage>
        <taxon>Eukaryota</taxon>
        <taxon>Fungi</taxon>
        <taxon>Dikarya</taxon>
        <taxon>Ascomycota</taxon>
        <taxon>Pezizomycotina</taxon>
        <taxon>Sordariomycetes</taxon>
        <taxon>Hypocreomycetidae</taxon>
        <taxon>Hypocreales</taxon>
        <taxon>Ophiocordycipitaceae</taxon>
        <taxon>Ophiocordyceps</taxon>
    </lineage>
</organism>
<keyword evidence="5" id="KW-1185">Reference proteome</keyword>
<name>A0A8H4Q9J3_9HYPO</name>
<sequence length="359" mass="40783">MNFTLVKIGAGIVTVVFLLWQLSSHLNYSYSIHSVLEQYRVSRHNTATGGLGVHGSQNCVSDIDTVAVGREAAAFRRSCLASHPARALLGQESPRVATVSVHFTEPGKDTYYQNAIRTHLLHRLVHESHLSLLCSPLVNGMWNKQAYLLSVMLEEMAKPADERLQWIFWADRDSIVVDPCRDVTDFLPQSALEEDSVSDKHQINLLIAKDWNGINAGIFLLRVGEWGIDFLNDVLSFPRFKPNVTLTFEEQSAMDVLLQEEKYEYGVRYVPQHWFNAYPNEGGRMEQYTAMNNTDELNEWAVRRGDFVVHFAGFPNKEEEINGYIKAMKKEGNVWESGRALRDVSGEVDEFWSNSSHVS</sequence>
<dbReference type="Pfam" id="PF05637">
    <property type="entry name" value="Glyco_transf_34"/>
    <property type="match status" value="1"/>
</dbReference>
<evidence type="ECO:0000313" key="5">
    <source>
        <dbReference type="Proteomes" id="UP000562929"/>
    </source>
</evidence>
<evidence type="ECO:0000256" key="3">
    <source>
        <dbReference type="ARBA" id="ARBA00022679"/>
    </source>
</evidence>
<dbReference type="EMBL" id="JAACLJ010000002">
    <property type="protein sequence ID" value="KAF4591706.1"/>
    <property type="molecule type" value="Genomic_DNA"/>
</dbReference>
<evidence type="ECO:0000313" key="4">
    <source>
        <dbReference type="EMBL" id="KAF4591706.1"/>
    </source>
</evidence>
<evidence type="ECO:0000256" key="1">
    <source>
        <dbReference type="ARBA" id="ARBA00005664"/>
    </source>
</evidence>
<protein>
    <submittedName>
        <fullName evidence="4">Galactosyl transferase GMA12/MNN10 family protein</fullName>
    </submittedName>
</protein>
<keyword evidence="2" id="KW-0328">Glycosyltransferase</keyword>
<dbReference type="Gene3D" id="3.90.550.10">
    <property type="entry name" value="Spore Coat Polysaccharide Biosynthesis Protein SpsA, Chain A"/>
    <property type="match status" value="1"/>
</dbReference>
<dbReference type="PANTHER" id="PTHR31306">
    <property type="entry name" value="ALPHA-1,6-MANNOSYLTRANSFERASE MNN11-RELATED"/>
    <property type="match status" value="1"/>
</dbReference>
<dbReference type="AlphaFoldDB" id="A0A8H4Q9J3"/>
<dbReference type="InterPro" id="IPR029044">
    <property type="entry name" value="Nucleotide-diphossugar_trans"/>
</dbReference>
<dbReference type="GO" id="GO:0000139">
    <property type="term" value="C:Golgi membrane"/>
    <property type="evidence" value="ECO:0007669"/>
    <property type="project" value="TreeGrafter"/>
</dbReference>
<reference evidence="4 5" key="1">
    <citation type="journal article" date="2020" name="G3 (Bethesda)">
        <title>Genetic Underpinnings of Host Manipulation by Ophiocordyceps as Revealed by Comparative Transcriptomics.</title>
        <authorList>
            <person name="Will I."/>
            <person name="Das B."/>
            <person name="Trinh T."/>
            <person name="Brachmann A."/>
            <person name="Ohm R.A."/>
            <person name="de Bekker C."/>
        </authorList>
    </citation>
    <scope>NUCLEOTIDE SEQUENCE [LARGE SCALE GENOMIC DNA]</scope>
    <source>
        <strain evidence="4 5">EC05</strain>
    </source>
</reference>
<gene>
    <name evidence="4" type="ORF">GQ602_002005</name>
</gene>
<evidence type="ECO:0000256" key="2">
    <source>
        <dbReference type="ARBA" id="ARBA00022676"/>
    </source>
</evidence>
<dbReference type="GO" id="GO:0006487">
    <property type="term" value="P:protein N-linked glycosylation"/>
    <property type="evidence" value="ECO:0007669"/>
    <property type="project" value="TreeGrafter"/>
</dbReference>
<dbReference type="InterPro" id="IPR008630">
    <property type="entry name" value="Glyco_trans_34"/>
</dbReference>
<proteinExistence type="inferred from homology"/>
<dbReference type="Proteomes" id="UP000562929">
    <property type="component" value="Unassembled WGS sequence"/>
</dbReference>
<accession>A0A8H4Q9J3</accession>
<comment type="caution">
    <text evidence="4">The sequence shown here is derived from an EMBL/GenBank/DDBJ whole genome shotgun (WGS) entry which is preliminary data.</text>
</comment>
<dbReference type="PANTHER" id="PTHR31306:SF8">
    <property type="entry name" value="GLYCOSYLTRANSFERASE FAMILY 34 PROTEIN"/>
    <property type="match status" value="1"/>
</dbReference>
<keyword evidence="3 4" id="KW-0808">Transferase</keyword>
<dbReference type="OrthoDB" id="4918811at2759"/>